<feature type="domain" description="KilA-N" evidence="1">
    <location>
        <begin position="1"/>
        <end position="112"/>
    </location>
</feature>
<organism evidence="2 3">
    <name type="scientific">Magnetospirillum aberrantis SpK</name>
    <dbReference type="NCBI Taxonomy" id="908842"/>
    <lineage>
        <taxon>Bacteria</taxon>
        <taxon>Pseudomonadati</taxon>
        <taxon>Pseudomonadota</taxon>
        <taxon>Alphaproteobacteria</taxon>
        <taxon>Rhodospirillales</taxon>
        <taxon>Rhodospirillaceae</taxon>
        <taxon>Magnetospirillum</taxon>
    </lineage>
</organism>
<dbReference type="PROSITE" id="PS51301">
    <property type="entry name" value="KILA_N"/>
    <property type="match status" value="1"/>
</dbReference>
<comment type="caution">
    <text evidence="2">The sequence shown here is derived from an EMBL/GenBank/DDBJ whole genome shotgun (WGS) entry which is preliminary data.</text>
</comment>
<keyword evidence="3" id="KW-1185">Reference proteome</keyword>
<name>A0A7C9UVZ0_9PROT</name>
<evidence type="ECO:0000313" key="2">
    <source>
        <dbReference type="EMBL" id="NFV80030.1"/>
    </source>
</evidence>
<dbReference type="Proteomes" id="UP000480684">
    <property type="component" value="Unassembled WGS sequence"/>
</dbReference>
<gene>
    <name evidence="2" type="ORF">G4223_07900</name>
</gene>
<dbReference type="Pfam" id="PF04383">
    <property type="entry name" value="KilA-N"/>
    <property type="match status" value="1"/>
</dbReference>
<protein>
    <submittedName>
        <fullName evidence="2">KilA-N domain-containing protein</fullName>
    </submittedName>
</protein>
<dbReference type="InterPro" id="IPR018004">
    <property type="entry name" value="KilA/APSES_HTH"/>
</dbReference>
<accession>A0A7C9UVZ0</accession>
<dbReference type="AlphaFoldDB" id="A0A7C9UVZ0"/>
<proteinExistence type="predicted"/>
<dbReference type="SMART" id="SM01252">
    <property type="entry name" value="KilA-N"/>
    <property type="match status" value="1"/>
</dbReference>
<sequence length="185" mass="20525">MKKTITLIYNGTAIRDRGEMLNLTDMWKAAGADPSRQPAEWLRSADAERFIEFLAESLNMGNSQDGENQGLTKVTRGGNDPRTEAHWQIGMAYAKYLSPEFHMWCNSVVRAHMEGQTIAGVHAIKATLAKVQQWNTAYRMLGRINQIAGQRAAAQAMPAILAELGIHVDTSDSPVMRQGELLLKD</sequence>
<evidence type="ECO:0000313" key="3">
    <source>
        <dbReference type="Proteomes" id="UP000480684"/>
    </source>
</evidence>
<dbReference type="EMBL" id="JAAIYP010000034">
    <property type="protein sequence ID" value="NFV80030.1"/>
    <property type="molecule type" value="Genomic_DNA"/>
</dbReference>
<dbReference type="RefSeq" id="WP_163677417.1">
    <property type="nucleotide sequence ID" value="NZ_JAAIYP010000034.1"/>
</dbReference>
<reference evidence="2 3" key="1">
    <citation type="submission" date="2020-02" db="EMBL/GenBank/DDBJ databases">
        <authorList>
            <person name="Dziuba M."/>
            <person name="Kuznetsov B."/>
            <person name="Mardanov A."/>
            <person name="Ravin N."/>
            <person name="Grouzdev D."/>
        </authorList>
    </citation>
    <scope>NUCLEOTIDE SEQUENCE [LARGE SCALE GENOMIC DNA]</scope>
    <source>
        <strain evidence="2 3">SpK</strain>
    </source>
</reference>
<dbReference type="InterPro" id="IPR017880">
    <property type="entry name" value="KilA_N"/>
</dbReference>
<evidence type="ECO:0000259" key="1">
    <source>
        <dbReference type="PROSITE" id="PS51301"/>
    </source>
</evidence>